<organism evidence="1 2">
    <name type="scientific">Oxalobacter formigenes OXCC13</name>
    <dbReference type="NCBI Taxonomy" id="556269"/>
    <lineage>
        <taxon>Bacteria</taxon>
        <taxon>Pseudomonadati</taxon>
        <taxon>Pseudomonadota</taxon>
        <taxon>Betaproteobacteria</taxon>
        <taxon>Burkholderiales</taxon>
        <taxon>Oxalobacteraceae</taxon>
        <taxon>Oxalobacter</taxon>
    </lineage>
</organism>
<sequence>MTQAIDQATVIQYLLDNPDFFQKNAGILPEMHLTSPILGKTVSLHERQMEVMRGKYKTLELQLSKLMHTAQDNKALAEKMLDWTQALLKEKNDVDMPQTLVMSLKSVFAVPDVTLRLWNVREEYSMAWFTQSVTEDIRNAVKTLKTPYCGKSDNIEALTWFTNMAAIRSTALIPIRENTDSEAFGLLVLGSPDKARFQEDMATDFLTDIGKMASAALGRLLTIG</sequence>
<dbReference type="Gene3D" id="3.30.450.40">
    <property type="match status" value="1"/>
</dbReference>
<dbReference type="Proteomes" id="UP000005089">
    <property type="component" value="Unassembled WGS sequence"/>
</dbReference>
<keyword evidence="2" id="KW-1185">Reference proteome</keyword>
<dbReference type="PANTHER" id="PTHR38765">
    <property type="entry name" value="DUF484 DOMAIN-CONTAINING PROTEIN"/>
    <property type="match status" value="1"/>
</dbReference>
<dbReference type="InterPro" id="IPR007435">
    <property type="entry name" value="DUF484"/>
</dbReference>
<gene>
    <name evidence="1" type="ORF">OFBG_01294</name>
</gene>
<dbReference type="EMBL" id="GG658170">
    <property type="protein sequence ID" value="EEO30266.1"/>
    <property type="molecule type" value="Genomic_DNA"/>
</dbReference>
<proteinExistence type="predicted"/>
<dbReference type="AlphaFoldDB" id="C3XAP0"/>
<dbReference type="PANTHER" id="PTHR38765:SF1">
    <property type="entry name" value="DUF484 DOMAIN-CONTAINING PROTEIN"/>
    <property type="match status" value="1"/>
</dbReference>
<dbReference type="Pfam" id="PF04340">
    <property type="entry name" value="DUF484"/>
    <property type="match status" value="1"/>
</dbReference>
<evidence type="ECO:0008006" key="3">
    <source>
        <dbReference type="Google" id="ProtNLM"/>
    </source>
</evidence>
<evidence type="ECO:0000313" key="2">
    <source>
        <dbReference type="Proteomes" id="UP000005089"/>
    </source>
</evidence>
<accession>C3XAP0</accession>
<protein>
    <recommendedName>
        <fullName evidence="3">DUF484 family protein</fullName>
    </recommendedName>
</protein>
<evidence type="ECO:0000313" key="1">
    <source>
        <dbReference type="EMBL" id="EEO30266.1"/>
    </source>
</evidence>
<dbReference type="eggNOG" id="COG3159">
    <property type="taxonomic scope" value="Bacteria"/>
</dbReference>
<dbReference type="RefSeq" id="WP_005881318.1">
    <property type="nucleotide sequence ID" value="NZ_CP019430.1"/>
</dbReference>
<dbReference type="GeneID" id="77134719"/>
<name>C3XAP0_OXAFO</name>
<dbReference type="OrthoDB" id="8525200at2"/>
<dbReference type="HOGENOM" id="CLU_073320_1_0_4"/>
<reference evidence="1 2" key="1">
    <citation type="submission" date="2009-02" db="EMBL/GenBank/DDBJ databases">
        <title>The Genome Sequence of Oxalobacter formigenes OXCC13.</title>
        <authorList>
            <consortium name="The Broad Institute Genome Sequencing Platform"/>
            <person name="Ward D."/>
            <person name="Young S.K."/>
            <person name="Kodira C.D."/>
            <person name="Zeng Q."/>
            <person name="Koehrsen M."/>
            <person name="Alvarado L."/>
            <person name="Berlin A."/>
            <person name="Borenstein D."/>
            <person name="Chen Z."/>
            <person name="Engels R."/>
            <person name="Freedman E."/>
            <person name="Gellesch M."/>
            <person name="Goldberg J."/>
            <person name="Griggs A."/>
            <person name="Gujja S."/>
            <person name="Heiman D."/>
            <person name="Hepburn T."/>
            <person name="Howarth C."/>
            <person name="Jen D."/>
            <person name="Larson L."/>
            <person name="Lewis B."/>
            <person name="Mehta T."/>
            <person name="Park D."/>
            <person name="Pearson M."/>
            <person name="Roberts A."/>
            <person name="Saif S."/>
            <person name="Shea T."/>
            <person name="Shenoy N."/>
            <person name="Sisk P."/>
            <person name="Stolte C."/>
            <person name="Sykes S."/>
            <person name="Walk T."/>
            <person name="White J."/>
            <person name="Yandava C."/>
            <person name="Allison M.J."/>
            <person name="Lander E."/>
            <person name="Nusbaum C."/>
            <person name="Galagan J."/>
            <person name="Birren B."/>
        </authorList>
    </citation>
    <scope>NUCLEOTIDE SEQUENCE [LARGE SCALE GENOMIC DNA]</scope>
    <source>
        <strain evidence="1 2">OXCC13</strain>
    </source>
</reference>
<dbReference type="InterPro" id="IPR029016">
    <property type="entry name" value="GAF-like_dom_sf"/>
</dbReference>
<dbReference type="STRING" id="847.BRW83_0825"/>